<gene>
    <name evidence="2" type="ORF">EFY79_20035</name>
</gene>
<dbReference type="Proteomes" id="UP000267223">
    <property type="component" value="Unassembled WGS sequence"/>
</dbReference>
<dbReference type="InterPro" id="IPR011335">
    <property type="entry name" value="Restrct_endonuc-II-like"/>
</dbReference>
<feature type="domain" description="DUF559" evidence="1">
    <location>
        <begin position="104"/>
        <end position="191"/>
    </location>
</feature>
<evidence type="ECO:0000313" key="3">
    <source>
        <dbReference type="Proteomes" id="UP000267223"/>
    </source>
</evidence>
<dbReference type="AlphaFoldDB" id="A0A3M9N656"/>
<dbReference type="RefSeq" id="WP_123122539.1">
    <property type="nucleotide sequence ID" value="NZ_RJJR01000024.1"/>
</dbReference>
<sequence length="267" mass="32370">MRGRKRQARRKISHKKHLEMDDENEKIEGWTKLSDLINDNWEGMIKYISTSGKLQAALENSHNYFDKLKALKDFYLTNQNEILQTYKESKHLWYVSYPADWTSHLTKIEYQAWCTIREIGRIVLYPQFPVANYFLDFGNPGLKIGLELDGKDFHNDEKDRERDKVLKEFGWTIYRISGKEMFRTNYKTLSEMNFDDYDFPDIQKHLSYWLLETGDGVIQAMKEIYFEEQIDWGYIDDEEYYDNEDYFRLRKEYIKLCHESLDLHRYC</sequence>
<comment type="caution">
    <text evidence="2">The sequence shown here is derived from an EMBL/GenBank/DDBJ whole genome shotgun (WGS) entry which is preliminary data.</text>
</comment>
<dbReference type="Pfam" id="PF04480">
    <property type="entry name" value="DUF559"/>
    <property type="match status" value="1"/>
</dbReference>
<keyword evidence="3" id="KW-1185">Reference proteome</keyword>
<dbReference type="InterPro" id="IPR007569">
    <property type="entry name" value="DUF559"/>
</dbReference>
<evidence type="ECO:0000313" key="2">
    <source>
        <dbReference type="EMBL" id="RNI32787.1"/>
    </source>
</evidence>
<reference evidence="2 3" key="1">
    <citation type="submission" date="2018-11" db="EMBL/GenBank/DDBJ databases">
        <title>Draft genome sequence of Ferruginibacter sp. BO-59.</title>
        <authorList>
            <person name="Im W.T."/>
        </authorList>
    </citation>
    <scope>NUCLEOTIDE SEQUENCE [LARGE SCALE GENOMIC DNA]</scope>
    <source>
        <strain evidence="2 3">BO-59</strain>
    </source>
</reference>
<organism evidence="2 3">
    <name type="scientific">Hanamia caeni</name>
    <dbReference type="NCBI Taxonomy" id="2294116"/>
    <lineage>
        <taxon>Bacteria</taxon>
        <taxon>Pseudomonadati</taxon>
        <taxon>Bacteroidota</taxon>
        <taxon>Chitinophagia</taxon>
        <taxon>Chitinophagales</taxon>
        <taxon>Chitinophagaceae</taxon>
        <taxon>Hanamia</taxon>
    </lineage>
</organism>
<protein>
    <submittedName>
        <fullName evidence="2">DUF559 domain-containing protein</fullName>
    </submittedName>
</protein>
<name>A0A3M9N656_9BACT</name>
<dbReference type="SUPFAM" id="SSF52980">
    <property type="entry name" value="Restriction endonuclease-like"/>
    <property type="match status" value="1"/>
</dbReference>
<proteinExistence type="predicted"/>
<accession>A0A3M9N656</accession>
<dbReference type="Gene3D" id="3.40.960.10">
    <property type="entry name" value="VSR Endonuclease"/>
    <property type="match status" value="1"/>
</dbReference>
<dbReference type="EMBL" id="RJJR01000024">
    <property type="protein sequence ID" value="RNI32787.1"/>
    <property type="molecule type" value="Genomic_DNA"/>
</dbReference>
<evidence type="ECO:0000259" key="1">
    <source>
        <dbReference type="Pfam" id="PF04480"/>
    </source>
</evidence>
<dbReference type="OrthoDB" id="9757917at2"/>